<keyword evidence="5 6" id="KW-0539">Nucleus</keyword>
<keyword evidence="2 6" id="KW-0813">Transport</keyword>
<evidence type="ECO:0000313" key="11">
    <source>
        <dbReference type="EMBL" id="KAF0910826.1"/>
    </source>
</evidence>
<feature type="region of interest" description="Disordered" evidence="7">
    <location>
        <begin position="578"/>
        <end position="644"/>
    </location>
</feature>
<organism evidence="11 12">
    <name type="scientific">Oryza meyeriana var. granulata</name>
    <dbReference type="NCBI Taxonomy" id="110450"/>
    <lineage>
        <taxon>Eukaryota</taxon>
        <taxon>Viridiplantae</taxon>
        <taxon>Streptophyta</taxon>
        <taxon>Embryophyta</taxon>
        <taxon>Tracheophyta</taxon>
        <taxon>Spermatophyta</taxon>
        <taxon>Magnoliopsida</taxon>
        <taxon>Liliopsida</taxon>
        <taxon>Poales</taxon>
        <taxon>Poaceae</taxon>
        <taxon>BOP clade</taxon>
        <taxon>Oryzoideae</taxon>
        <taxon>Oryzeae</taxon>
        <taxon>Oryzinae</taxon>
        <taxon>Oryza</taxon>
        <taxon>Oryza meyeriana</taxon>
    </lineage>
</organism>
<feature type="domain" description="SDA1 middle" evidence="8">
    <location>
        <begin position="423"/>
        <end position="578"/>
    </location>
</feature>
<comment type="subcellular location">
    <subcellularLocation>
        <location evidence="6">Nucleus</location>
        <location evidence="6">Nucleolus</location>
    </subcellularLocation>
</comment>
<feature type="compositionally biased region" description="Acidic residues" evidence="7">
    <location>
        <begin position="359"/>
        <end position="377"/>
    </location>
</feature>
<sequence>MPRQHAPAFTPDAASTSATGGAGERQSLPALQAKMKRDPEGYEEELRQLRRHFGSSVFLFRQQASLASTSSSGDGGEVAKELGDLALFLAHVAPFYPEDLADLPDQIGGLLDTNARARRRRGSVCTSIMIAAISFLLGHENVEQEDDSDASSSEDEAQNPQIILSKEDVYKGFAEKLFSRLQKCNERFEVRMMMLKVIARTIGLHHLVLLNFYPYLQRYVQPHQRDVTTLLAAAVQACHDIVPPGAVEPLFKQIVNQFVHDRSRPEAIAVGLNVVREICMRIPLLMNEDLLQDLVLYKKSHEKTVSIAARSLITLFREICPSLLVKKDRGRSVDPKARPKAFGEATVATDVPGAELLDEDFSSEGEGSDDGSDAFDSNDEKELQSAPGTKQSLEGLSEANRLDTNEGMKEEYQLSGDEDDIVEVDEDQDISDNDSEENDVELEYDSDMDEENDVSDEEELSENLNDSDEGSDQDDDNASLRALKKLAGAKKAEALCDEAGKILSDEDFKRIKELKAKKEAKLALAQHGLSKGSDTKSVTFKMLSSDQLSTKRVDPSKLEAHIRRKLTKEERLELVKAGREDRGKCQARTAVKQKKTGGLSNRQKQHKKRMPLAASRAKAARSRQEKKKQQKHSGKQFRGRKAWK</sequence>
<evidence type="ECO:0000256" key="6">
    <source>
        <dbReference type="RuleBase" id="RU365057"/>
    </source>
</evidence>
<dbReference type="GO" id="GO:0000055">
    <property type="term" value="P:ribosomal large subunit export from nucleus"/>
    <property type="evidence" value="ECO:0007669"/>
    <property type="project" value="UniProtKB-UniRule"/>
</dbReference>
<keyword evidence="3 6" id="KW-0690">Ribosome biogenesis</keyword>
<dbReference type="EMBL" id="SPHZ02000006">
    <property type="protein sequence ID" value="KAF0910826.1"/>
    <property type="molecule type" value="Genomic_DNA"/>
</dbReference>
<evidence type="ECO:0000259" key="10">
    <source>
        <dbReference type="Pfam" id="PF21638"/>
    </source>
</evidence>
<dbReference type="GO" id="GO:0005730">
    <property type="term" value="C:nucleolus"/>
    <property type="evidence" value="ECO:0007669"/>
    <property type="project" value="UniProtKB-SubCell"/>
</dbReference>
<keyword evidence="4 6" id="KW-0653">Protein transport</keyword>
<dbReference type="InterPro" id="IPR012977">
    <property type="entry name" value="SDA1_N"/>
</dbReference>
<feature type="region of interest" description="Disordered" evidence="7">
    <location>
        <begin position="359"/>
        <end position="479"/>
    </location>
</feature>
<dbReference type="PANTHER" id="PTHR12730">
    <property type="entry name" value="HSDA/SDA1-RELATED"/>
    <property type="match status" value="1"/>
</dbReference>
<feature type="compositionally biased region" description="Basic residues" evidence="7">
    <location>
        <begin position="618"/>
        <end position="644"/>
    </location>
</feature>
<evidence type="ECO:0000313" key="12">
    <source>
        <dbReference type="Proteomes" id="UP000479710"/>
    </source>
</evidence>
<feature type="domain" description="SDA1 C-terminal" evidence="10">
    <location>
        <begin position="597"/>
        <end position="642"/>
    </location>
</feature>
<evidence type="ECO:0000256" key="7">
    <source>
        <dbReference type="SAM" id="MobiDB-lite"/>
    </source>
</evidence>
<dbReference type="GO" id="GO:0015031">
    <property type="term" value="P:protein transport"/>
    <property type="evidence" value="ECO:0007669"/>
    <property type="project" value="UniProtKB-KW"/>
</dbReference>
<dbReference type="OrthoDB" id="2196187at2759"/>
<evidence type="ECO:0000256" key="5">
    <source>
        <dbReference type="ARBA" id="ARBA00023242"/>
    </source>
</evidence>
<comment type="caution">
    <text evidence="11">The sequence shown here is derived from an EMBL/GenBank/DDBJ whole genome shotgun (WGS) entry which is preliminary data.</text>
</comment>
<keyword evidence="12" id="KW-1185">Reference proteome</keyword>
<evidence type="ECO:0000259" key="8">
    <source>
        <dbReference type="Pfam" id="PF05285"/>
    </source>
</evidence>
<dbReference type="Proteomes" id="UP000479710">
    <property type="component" value="Unassembled WGS sequence"/>
</dbReference>
<dbReference type="Pfam" id="PF21638">
    <property type="entry name" value="SDA1_C"/>
    <property type="match status" value="1"/>
</dbReference>
<dbReference type="InterPro" id="IPR007949">
    <property type="entry name" value="SDA1_MD"/>
</dbReference>
<protein>
    <recommendedName>
        <fullName evidence="6">Protein SDA1</fullName>
    </recommendedName>
</protein>
<dbReference type="PANTHER" id="PTHR12730:SF0">
    <property type="entry name" value="PROTEIN SDA1 HOMOLOG"/>
    <property type="match status" value="1"/>
</dbReference>
<evidence type="ECO:0000256" key="1">
    <source>
        <dbReference type="ARBA" id="ARBA00005783"/>
    </source>
</evidence>
<dbReference type="AlphaFoldDB" id="A0A6G1DEF7"/>
<gene>
    <name evidence="11" type="ORF">E2562_004793</name>
</gene>
<accession>A0A6G1DEF7</accession>
<comment type="function">
    <text evidence="6">Required for 60S pre-ribosomal subunits export to the cytoplasm.</text>
</comment>
<evidence type="ECO:0000256" key="4">
    <source>
        <dbReference type="ARBA" id="ARBA00022927"/>
    </source>
</evidence>
<evidence type="ECO:0000259" key="9">
    <source>
        <dbReference type="Pfam" id="PF08158"/>
    </source>
</evidence>
<feature type="compositionally biased region" description="Basic and acidic residues" evidence="7">
    <location>
        <begin position="400"/>
        <end position="412"/>
    </location>
</feature>
<dbReference type="Pfam" id="PF08158">
    <property type="entry name" value="SDA1_HEAT"/>
    <property type="match status" value="1"/>
</dbReference>
<evidence type="ECO:0000256" key="3">
    <source>
        <dbReference type="ARBA" id="ARBA00022517"/>
    </source>
</evidence>
<dbReference type="InterPro" id="IPR048292">
    <property type="entry name" value="SDA1_C"/>
</dbReference>
<dbReference type="GO" id="GO:0042273">
    <property type="term" value="P:ribosomal large subunit biogenesis"/>
    <property type="evidence" value="ECO:0007669"/>
    <property type="project" value="UniProtKB-UniRule"/>
</dbReference>
<dbReference type="InterPro" id="IPR027312">
    <property type="entry name" value="Sda1"/>
</dbReference>
<proteinExistence type="inferred from homology"/>
<dbReference type="Pfam" id="PF05285">
    <property type="entry name" value="SDA1_dom"/>
    <property type="match status" value="1"/>
</dbReference>
<comment type="similarity">
    <text evidence="1 6">Belongs to the SDA1 family.</text>
</comment>
<feature type="compositionally biased region" description="Acidic residues" evidence="7">
    <location>
        <begin position="416"/>
        <end position="477"/>
    </location>
</feature>
<evidence type="ECO:0000256" key="2">
    <source>
        <dbReference type="ARBA" id="ARBA00022448"/>
    </source>
</evidence>
<feature type="region of interest" description="Disordered" evidence="7">
    <location>
        <begin position="1"/>
        <end position="41"/>
    </location>
</feature>
<name>A0A6G1DEF7_9ORYZ</name>
<feature type="domain" description="SDA1 N-terminal" evidence="9">
    <location>
        <begin position="172"/>
        <end position="300"/>
    </location>
</feature>
<reference evidence="11 12" key="1">
    <citation type="submission" date="2019-11" db="EMBL/GenBank/DDBJ databases">
        <title>Whole genome sequence of Oryza granulata.</title>
        <authorList>
            <person name="Li W."/>
        </authorList>
    </citation>
    <scope>NUCLEOTIDE SEQUENCE [LARGE SCALE GENOMIC DNA]</scope>
    <source>
        <strain evidence="12">cv. Menghai</strain>
        <tissue evidence="11">Leaf</tissue>
    </source>
</reference>